<organism evidence="2 3">
    <name type="scientific">Inhella proteolytica</name>
    <dbReference type="NCBI Taxonomy" id="2795029"/>
    <lineage>
        <taxon>Bacteria</taxon>
        <taxon>Pseudomonadati</taxon>
        <taxon>Pseudomonadota</taxon>
        <taxon>Betaproteobacteria</taxon>
        <taxon>Burkholderiales</taxon>
        <taxon>Sphaerotilaceae</taxon>
        <taxon>Inhella</taxon>
    </lineage>
</organism>
<dbReference type="Pfam" id="PF18931">
    <property type="entry name" value="DUF5680"/>
    <property type="match status" value="1"/>
</dbReference>
<protein>
    <recommendedName>
        <fullName evidence="1">DUF5680 domain-containing protein</fullName>
    </recommendedName>
</protein>
<proteinExistence type="predicted"/>
<accession>A0A931NIB2</accession>
<dbReference type="RefSeq" id="WP_198112425.1">
    <property type="nucleotide sequence ID" value="NZ_JAEDAK010000013.1"/>
</dbReference>
<name>A0A931NIB2_9BURK</name>
<comment type="caution">
    <text evidence="2">The sequence shown here is derived from an EMBL/GenBank/DDBJ whole genome shotgun (WGS) entry which is preliminary data.</text>
</comment>
<reference evidence="2" key="1">
    <citation type="submission" date="2020-12" db="EMBL/GenBank/DDBJ databases">
        <title>The genome sequence of Inhella sp. 1Y17.</title>
        <authorList>
            <person name="Liu Y."/>
        </authorList>
    </citation>
    <scope>NUCLEOTIDE SEQUENCE</scope>
    <source>
        <strain evidence="2">1Y17</strain>
    </source>
</reference>
<evidence type="ECO:0000313" key="2">
    <source>
        <dbReference type="EMBL" id="MBH9578658.1"/>
    </source>
</evidence>
<feature type="domain" description="DUF5680" evidence="1">
    <location>
        <begin position="50"/>
        <end position="156"/>
    </location>
</feature>
<gene>
    <name evidence="2" type="ORF">I7X39_17335</name>
</gene>
<keyword evidence="3" id="KW-1185">Reference proteome</keyword>
<evidence type="ECO:0000313" key="3">
    <source>
        <dbReference type="Proteomes" id="UP000613266"/>
    </source>
</evidence>
<evidence type="ECO:0000259" key="1">
    <source>
        <dbReference type="Pfam" id="PF18931"/>
    </source>
</evidence>
<sequence length="157" mass="17112">MNALSSEFTQFLRAAKAATYAGQGDEASVTPALQDSKQLEHRAGAFLYRDIYVGLVQFVGQEIVYLNNRAIWSMSYSGGLIGKEQSASFKPVYAFLRQALLSAPPEFPVRGPASLQAEQMLYTCTTEGSLEGFHGVERITQSGSLVYELRFNGGSLA</sequence>
<dbReference type="Proteomes" id="UP000613266">
    <property type="component" value="Unassembled WGS sequence"/>
</dbReference>
<dbReference type="AlphaFoldDB" id="A0A931NIB2"/>
<dbReference type="EMBL" id="JAEDAK010000013">
    <property type="protein sequence ID" value="MBH9578658.1"/>
    <property type="molecule type" value="Genomic_DNA"/>
</dbReference>
<dbReference type="InterPro" id="IPR043735">
    <property type="entry name" value="DUF5680"/>
</dbReference>